<evidence type="ECO:0000256" key="3">
    <source>
        <dbReference type="RuleBase" id="RU362073"/>
    </source>
</evidence>
<keyword evidence="6" id="KW-0966">Cell projection</keyword>
<proteinExistence type="inferred from homology"/>
<dbReference type="Proteomes" id="UP000245396">
    <property type="component" value="Unassembled WGS sequence"/>
</dbReference>
<feature type="domain" description="Flagellin C-terminal" evidence="5">
    <location>
        <begin position="265"/>
        <end position="347"/>
    </location>
</feature>
<dbReference type="SUPFAM" id="SSF64518">
    <property type="entry name" value="Phase 1 flagellin"/>
    <property type="match status" value="1"/>
</dbReference>
<gene>
    <name evidence="6" type="ORF">C7441_10890</name>
</gene>
<dbReference type="Pfam" id="PF00669">
    <property type="entry name" value="Flagellin_N"/>
    <property type="match status" value="1"/>
</dbReference>
<organism evidence="6 7">
    <name type="scientific">Pseudaminobacter salicylatoxidans</name>
    <dbReference type="NCBI Taxonomy" id="93369"/>
    <lineage>
        <taxon>Bacteria</taxon>
        <taxon>Pseudomonadati</taxon>
        <taxon>Pseudomonadota</taxon>
        <taxon>Alphaproteobacteria</taxon>
        <taxon>Hyphomicrobiales</taxon>
        <taxon>Phyllobacteriaceae</taxon>
        <taxon>Pseudaminobacter</taxon>
    </lineage>
</organism>
<dbReference type="InterPro" id="IPR046358">
    <property type="entry name" value="Flagellin_C"/>
</dbReference>
<dbReference type="NCBIfam" id="NF004669">
    <property type="entry name" value="PRK06008.1"/>
    <property type="match status" value="1"/>
</dbReference>
<keyword evidence="7" id="KW-1185">Reference proteome</keyword>
<evidence type="ECO:0000313" key="6">
    <source>
        <dbReference type="EMBL" id="PWJ83698.1"/>
    </source>
</evidence>
<keyword evidence="3" id="KW-0964">Secreted</keyword>
<dbReference type="STRING" id="1192868.GCA_000304395_03699"/>
<dbReference type="PANTHER" id="PTHR42792">
    <property type="entry name" value="FLAGELLIN"/>
    <property type="match status" value="1"/>
</dbReference>
<dbReference type="GO" id="GO:0009288">
    <property type="term" value="C:bacterial-type flagellum"/>
    <property type="evidence" value="ECO:0007669"/>
    <property type="project" value="UniProtKB-SubCell"/>
</dbReference>
<comment type="similarity">
    <text evidence="1 3">Belongs to the bacterial flagellin family.</text>
</comment>
<dbReference type="Pfam" id="PF00700">
    <property type="entry name" value="Flagellin_C"/>
    <property type="match status" value="1"/>
</dbReference>
<dbReference type="GO" id="GO:0005198">
    <property type="term" value="F:structural molecule activity"/>
    <property type="evidence" value="ECO:0007669"/>
    <property type="project" value="UniProtKB-UniRule"/>
</dbReference>
<dbReference type="AlphaFoldDB" id="A0A316C265"/>
<evidence type="ECO:0000259" key="4">
    <source>
        <dbReference type="Pfam" id="PF00669"/>
    </source>
</evidence>
<evidence type="ECO:0000259" key="5">
    <source>
        <dbReference type="Pfam" id="PF00700"/>
    </source>
</evidence>
<evidence type="ECO:0000256" key="2">
    <source>
        <dbReference type="ARBA" id="ARBA00023143"/>
    </source>
</evidence>
<name>A0A316C265_PSESE</name>
<sequence>MKASFVSSSAISEAMRYSLMKTQADLVKAQKENATGFVADKGLALGVRTAQSVTFNREFERIKGIIDSNALAATRLSATQEALDHLAAGGQAFLATLTTARSGALQDNVLRGGAEDLLESLIGALNTSVNGEYIFAGINTDVKPIDDFFQAGSAAKTAYDDAYARYLSDTGADPTNPFPTAADMDLFSGTYLEPLFMGAGWSDWSSASDQAITSRISLNETNETSVSANHSGVRKMAMAATMISQLLSDTLADDARAALVDKAMSLVASSLTDLTDLRSQTGIAQKRLSDATDRLGQQSDLMERQILSLEGVDPYEAATRVSELMSHVETAYSLTARIQQLSLLRFLS</sequence>
<comment type="function">
    <text evidence="3">Flagellin is the subunit protein which polymerizes to form the filaments of bacterial flagella.</text>
</comment>
<protein>
    <recommendedName>
        <fullName evidence="3">Flagellin</fullName>
    </recommendedName>
</protein>
<dbReference type="PANTHER" id="PTHR42792:SF1">
    <property type="entry name" value="FLAGELLAR HOOK-ASSOCIATED PROTEIN 3"/>
    <property type="match status" value="1"/>
</dbReference>
<dbReference type="RefSeq" id="WP_109613162.1">
    <property type="nucleotide sequence ID" value="NZ_QGGG01000008.1"/>
</dbReference>
<dbReference type="EMBL" id="QGGG01000008">
    <property type="protein sequence ID" value="PWJ83698.1"/>
    <property type="molecule type" value="Genomic_DNA"/>
</dbReference>
<dbReference type="GO" id="GO:0005576">
    <property type="term" value="C:extracellular region"/>
    <property type="evidence" value="ECO:0007669"/>
    <property type="project" value="UniProtKB-SubCell"/>
</dbReference>
<dbReference type="OrthoDB" id="8004955at2"/>
<keyword evidence="6" id="KW-0969">Cilium</keyword>
<accession>A0A316C265</accession>
<evidence type="ECO:0000313" key="7">
    <source>
        <dbReference type="Proteomes" id="UP000245396"/>
    </source>
</evidence>
<feature type="domain" description="Flagellin N-terminal" evidence="4">
    <location>
        <begin position="6"/>
        <end position="140"/>
    </location>
</feature>
<keyword evidence="2 3" id="KW-0975">Bacterial flagellum</keyword>
<evidence type="ECO:0000256" key="1">
    <source>
        <dbReference type="ARBA" id="ARBA00005709"/>
    </source>
</evidence>
<comment type="subcellular location">
    <subcellularLocation>
        <location evidence="3">Secreted</location>
    </subcellularLocation>
    <subcellularLocation>
        <location evidence="3">Bacterial flagellum</location>
    </subcellularLocation>
</comment>
<reference evidence="6 7" key="1">
    <citation type="submission" date="2018-05" db="EMBL/GenBank/DDBJ databases">
        <title>Genomic Encyclopedia of Type Strains, Phase IV (KMG-IV): sequencing the most valuable type-strain genomes for metagenomic binning, comparative biology and taxonomic classification.</title>
        <authorList>
            <person name="Goeker M."/>
        </authorList>
    </citation>
    <scope>NUCLEOTIDE SEQUENCE [LARGE SCALE GENOMIC DNA]</scope>
    <source>
        <strain evidence="6 7">DSM 6986</strain>
    </source>
</reference>
<dbReference type="InterPro" id="IPR001029">
    <property type="entry name" value="Flagellin_N"/>
</dbReference>
<dbReference type="InterPro" id="IPR001492">
    <property type="entry name" value="Flagellin"/>
</dbReference>
<keyword evidence="6" id="KW-0282">Flagellum</keyword>
<dbReference type="Gene3D" id="1.20.1330.10">
    <property type="entry name" value="f41 fragment of flagellin, N-terminal domain"/>
    <property type="match status" value="1"/>
</dbReference>
<comment type="caution">
    <text evidence="6">The sequence shown here is derived from an EMBL/GenBank/DDBJ whole genome shotgun (WGS) entry which is preliminary data.</text>
</comment>